<name>A0ABW1KYW9_9PROT</name>
<dbReference type="RefSeq" id="WP_379881579.1">
    <property type="nucleotide sequence ID" value="NZ_JBHPON010000002.1"/>
</dbReference>
<dbReference type="InterPro" id="IPR051680">
    <property type="entry name" value="ATP-dep_Glu-Cys_Ligase-2"/>
</dbReference>
<dbReference type="PANTHER" id="PTHR34595:SF7">
    <property type="entry name" value="SLL1039 PROTEIN"/>
    <property type="match status" value="1"/>
</dbReference>
<evidence type="ECO:0000259" key="1">
    <source>
        <dbReference type="Pfam" id="PF04168"/>
    </source>
</evidence>
<dbReference type="EMBL" id="JBHPON010000002">
    <property type="protein sequence ID" value="MFC6037179.1"/>
    <property type="molecule type" value="Genomic_DNA"/>
</dbReference>
<evidence type="ECO:0000313" key="3">
    <source>
        <dbReference type="Proteomes" id="UP001596116"/>
    </source>
</evidence>
<comment type="caution">
    <text evidence="2">The sequence shown here is derived from an EMBL/GenBank/DDBJ whole genome shotgun (WGS) entry which is preliminary data.</text>
</comment>
<feature type="domain" description="DUF403" evidence="1">
    <location>
        <begin position="2"/>
        <end position="310"/>
    </location>
</feature>
<proteinExistence type="predicted"/>
<accession>A0ABW1KYW9</accession>
<protein>
    <submittedName>
        <fullName evidence="2">Alpha-E domain-containing protein</fullName>
    </submittedName>
</protein>
<dbReference type="Proteomes" id="UP001596116">
    <property type="component" value="Unassembled WGS sequence"/>
</dbReference>
<keyword evidence="3" id="KW-1185">Reference proteome</keyword>
<dbReference type="Pfam" id="PF04168">
    <property type="entry name" value="Alpha-E"/>
    <property type="match status" value="1"/>
</dbReference>
<organism evidence="2 3">
    <name type="scientific">Hyphococcus aureus</name>
    <dbReference type="NCBI Taxonomy" id="2666033"/>
    <lineage>
        <taxon>Bacteria</taxon>
        <taxon>Pseudomonadati</taxon>
        <taxon>Pseudomonadota</taxon>
        <taxon>Alphaproteobacteria</taxon>
        <taxon>Parvularculales</taxon>
        <taxon>Parvularculaceae</taxon>
        <taxon>Hyphococcus</taxon>
    </lineage>
</organism>
<sequence length="313" mass="35766">MLLARYAENAFWLGRYMERIESLSRLLMVTESFAADQDSDDAWAPILNVFADTDDFMKRGKPLTALNVANFYLSDAENPNSISYASHMAKENARSLRHILSTESWRHVSVFHNSITTLQRRRFALSKLSEICMNIRESCFTFRGVMESTSYRDEVWRFNQLGAALERADQVTRLIDIKYFRFDRDDDDQAAPPDVAWWNTLLRSASGYHAFQRRYSFNADPADAATFLLCDPWLSFSVTNAANTALYQIQRLNEDFNAGAGQDIKRAGAALTERLKSPPARLSGRSLHRYLDQVQQEIIALAIAVTDRYFAPA</sequence>
<reference evidence="2 3" key="1">
    <citation type="submission" date="2024-09" db="EMBL/GenBank/DDBJ databases">
        <authorList>
            <person name="Zhang Z.-H."/>
        </authorList>
    </citation>
    <scope>NUCLEOTIDE SEQUENCE [LARGE SCALE GENOMIC DNA]</scope>
    <source>
        <strain evidence="2 3">HHTR114</strain>
    </source>
</reference>
<evidence type="ECO:0000313" key="2">
    <source>
        <dbReference type="EMBL" id="MFC6037179.1"/>
    </source>
</evidence>
<gene>
    <name evidence="2" type="ORF">ACFMB1_16605</name>
</gene>
<dbReference type="InterPro" id="IPR007296">
    <property type="entry name" value="DUF403"/>
</dbReference>
<dbReference type="PANTHER" id="PTHR34595">
    <property type="entry name" value="BLR5612 PROTEIN"/>
    <property type="match status" value="1"/>
</dbReference>